<dbReference type="EMBL" id="CABD030002948">
    <property type="status" value="NOT_ANNOTATED_CDS"/>
    <property type="molecule type" value="Genomic_DNA"/>
</dbReference>
<reference evidence="2" key="3">
    <citation type="submission" date="2025-08" db="UniProtKB">
        <authorList>
            <consortium name="Ensembl"/>
        </authorList>
    </citation>
    <scope>IDENTIFICATION</scope>
</reference>
<feature type="region of interest" description="Disordered" evidence="1">
    <location>
        <begin position="1"/>
        <end position="27"/>
    </location>
</feature>
<dbReference type="EMBL" id="CABD030002951">
    <property type="status" value="NOT_ANNOTATED_CDS"/>
    <property type="molecule type" value="Genomic_DNA"/>
</dbReference>
<reference evidence="3" key="1">
    <citation type="submission" date="2011-05" db="EMBL/GenBank/DDBJ databases">
        <title>Insights into the evolution of the great apes provided by the gorilla genome.</title>
        <authorList>
            <person name="Scally A."/>
        </authorList>
    </citation>
    <scope>NUCLEOTIDE SEQUENCE [LARGE SCALE GENOMIC DNA]</scope>
</reference>
<reference evidence="2" key="4">
    <citation type="submission" date="2025-09" db="UniProtKB">
        <authorList>
            <consortium name="Ensembl"/>
        </authorList>
    </citation>
    <scope>IDENTIFICATION</scope>
</reference>
<dbReference type="EMBL" id="CABD030002947">
    <property type="status" value="NOT_ANNOTATED_CDS"/>
    <property type="molecule type" value="Genomic_DNA"/>
</dbReference>
<organism evidence="2 3">
    <name type="scientific">Gorilla gorilla gorilla</name>
    <name type="common">Western lowland gorilla</name>
    <dbReference type="NCBI Taxonomy" id="9595"/>
    <lineage>
        <taxon>Eukaryota</taxon>
        <taxon>Metazoa</taxon>
        <taxon>Chordata</taxon>
        <taxon>Craniata</taxon>
        <taxon>Vertebrata</taxon>
        <taxon>Euteleostomi</taxon>
        <taxon>Mammalia</taxon>
        <taxon>Eutheria</taxon>
        <taxon>Euarchontoglires</taxon>
        <taxon>Primates</taxon>
        <taxon>Haplorrhini</taxon>
        <taxon>Catarrhini</taxon>
        <taxon>Hominidae</taxon>
        <taxon>Gorilla</taxon>
    </lineage>
</organism>
<dbReference type="EMBL" id="CABD030002949">
    <property type="status" value="NOT_ANNOTATED_CDS"/>
    <property type="molecule type" value="Genomic_DNA"/>
</dbReference>
<dbReference type="CTD" id="110117498"/>
<evidence type="ECO:0000313" key="2">
    <source>
        <dbReference type="Ensembl" id="ENSGGOP00000048810.1"/>
    </source>
</evidence>
<dbReference type="EMBL" id="CABD030002946">
    <property type="status" value="NOT_ANNOTATED_CDS"/>
    <property type="molecule type" value="Genomic_DNA"/>
</dbReference>
<dbReference type="EMBL" id="CABD030002943">
    <property type="status" value="NOT_ANNOTATED_CDS"/>
    <property type="molecule type" value="Genomic_DNA"/>
</dbReference>
<evidence type="ECO:0000256" key="1">
    <source>
        <dbReference type="SAM" id="MobiDB-lite"/>
    </source>
</evidence>
<reference evidence="2 3" key="2">
    <citation type="journal article" date="2012" name="Nature">
        <title>Insights into hominid evolution from the gorilla genome sequence.</title>
        <authorList>
            <person name="Scally A."/>
            <person name="Dutheil J.Y."/>
            <person name="Hillier L.W."/>
            <person name="Jordan G.E."/>
            <person name="Goodhead I."/>
            <person name="Herrero J."/>
            <person name="Hobolth A."/>
            <person name="Lappalainen T."/>
            <person name="Mailund T."/>
            <person name="Marques-Bonet T."/>
            <person name="McCarthy S."/>
            <person name="Montgomery S.H."/>
            <person name="Schwalie P.C."/>
            <person name="Tang Y.A."/>
            <person name="Ward M.C."/>
            <person name="Xue Y."/>
            <person name="Yngvadottir B."/>
            <person name="Alkan C."/>
            <person name="Andersen L.N."/>
            <person name="Ayub Q."/>
            <person name="Ball E.V."/>
            <person name="Beal K."/>
            <person name="Bradley B.J."/>
            <person name="Chen Y."/>
            <person name="Clee C.M."/>
            <person name="Fitzgerald S."/>
            <person name="Graves T.A."/>
            <person name="Gu Y."/>
            <person name="Heath P."/>
            <person name="Heger A."/>
            <person name="Karakoc E."/>
            <person name="Kolb-Kokocinski A."/>
            <person name="Laird G.K."/>
            <person name="Lunter G."/>
            <person name="Meader S."/>
            <person name="Mort M."/>
            <person name="Mullikin J.C."/>
            <person name="Munch K."/>
            <person name="O'Connor T.D."/>
            <person name="Phillips A.D."/>
            <person name="Prado-Martinez J."/>
            <person name="Rogers A.S."/>
            <person name="Sajjadian S."/>
            <person name="Schmidt D."/>
            <person name="Shaw K."/>
            <person name="Simpson J.T."/>
            <person name="Stenson P.D."/>
            <person name="Turner D.J."/>
            <person name="Vigilant L."/>
            <person name="Vilella A.J."/>
            <person name="Whitener W."/>
            <person name="Zhu B."/>
            <person name="Cooper D.N."/>
            <person name="de Jong P."/>
            <person name="Dermitzakis E.T."/>
            <person name="Eichler E.E."/>
            <person name="Flicek P."/>
            <person name="Goldman N."/>
            <person name="Mundy N.I."/>
            <person name="Ning Z."/>
            <person name="Odom D.T."/>
            <person name="Ponting C.P."/>
            <person name="Quail M.A."/>
            <person name="Ryder O.A."/>
            <person name="Searle S.M."/>
            <person name="Warren W.C."/>
            <person name="Wilson R.K."/>
            <person name="Schierup M.H."/>
            <person name="Rogers J."/>
            <person name="Tyler-Smith C."/>
            <person name="Durbin R."/>
        </authorList>
    </citation>
    <scope>NUCLEOTIDE SEQUENCE [LARGE SCALE GENOMIC DNA]</scope>
</reference>
<dbReference type="KEGG" id="ggo:115930084"/>
<dbReference type="EMBL" id="CABD030002952">
    <property type="status" value="NOT_ANNOTATED_CDS"/>
    <property type="molecule type" value="Genomic_DNA"/>
</dbReference>
<keyword evidence="3" id="KW-1185">Reference proteome</keyword>
<dbReference type="EMBL" id="CABD030002945">
    <property type="status" value="NOT_ANNOTATED_CDS"/>
    <property type="molecule type" value="Genomic_DNA"/>
</dbReference>
<protein>
    <submittedName>
        <fullName evidence="2">Phosphoinositide-3-kinase regulatory subunit 3</fullName>
    </submittedName>
</protein>
<dbReference type="Proteomes" id="UP000001519">
    <property type="component" value="Chromosome 1"/>
</dbReference>
<name>A0A2I2ZNW9_GORGO</name>
<dbReference type="EMBL" id="CABD030002950">
    <property type="status" value="NOT_ANNOTATED_CDS"/>
    <property type="molecule type" value="Genomic_DNA"/>
</dbReference>
<sequence>MGPSRLVRGPRPQGMRSPYRRPGMGWPRPRFPRMFKCSRRRYQQGLRGRTASSAAINPATRAMGINNTHTDTTIVWIFPPQVLRHLWQPGIFLIL</sequence>
<accession>A0A2I2ZNW9</accession>
<dbReference type="Ensembl" id="ENSGGOT00000061519.1">
    <property type="protein sequence ID" value="ENSGGOP00000048810.1"/>
    <property type="gene ID" value="ENSGGOG00000010206.3"/>
</dbReference>
<gene>
    <name evidence="2" type="primary">PIK3R3</name>
</gene>
<evidence type="ECO:0000313" key="3">
    <source>
        <dbReference type="Proteomes" id="UP000001519"/>
    </source>
</evidence>
<proteinExistence type="predicted"/>
<dbReference type="EMBL" id="CABD030002944">
    <property type="status" value="NOT_ANNOTATED_CDS"/>
    <property type="molecule type" value="Genomic_DNA"/>
</dbReference>
<dbReference type="GeneTree" id="ENSGT00940000156259"/>
<dbReference type="Bgee" id="ENSGGOG00000010206">
    <property type="expression patterns" value="Expressed in testis and 6 other cell types or tissues"/>
</dbReference>
<dbReference type="AlphaFoldDB" id="A0A2I2ZNW9"/>